<reference evidence="5 6" key="2">
    <citation type="journal article" date="2010" name="Stand. Genomic Sci.">
        <title>Complete genome sequence of Chitinophaga pinensis type strain (UQM 2034).</title>
        <authorList>
            <person name="Glavina Del Rio T."/>
            <person name="Abt B."/>
            <person name="Spring S."/>
            <person name="Lapidus A."/>
            <person name="Nolan M."/>
            <person name="Tice H."/>
            <person name="Copeland A."/>
            <person name="Cheng J.F."/>
            <person name="Chen F."/>
            <person name="Bruce D."/>
            <person name="Goodwin L."/>
            <person name="Pitluck S."/>
            <person name="Ivanova N."/>
            <person name="Mavromatis K."/>
            <person name="Mikhailova N."/>
            <person name="Pati A."/>
            <person name="Chen A."/>
            <person name="Palaniappan K."/>
            <person name="Land M."/>
            <person name="Hauser L."/>
            <person name="Chang Y.J."/>
            <person name="Jeffries C.D."/>
            <person name="Chain P."/>
            <person name="Saunders E."/>
            <person name="Detter J.C."/>
            <person name="Brettin T."/>
            <person name="Rohde M."/>
            <person name="Goker M."/>
            <person name="Bristow J."/>
            <person name="Eisen J.A."/>
            <person name="Markowitz V."/>
            <person name="Hugenholtz P."/>
            <person name="Kyrpides N.C."/>
            <person name="Klenk H.P."/>
            <person name="Lucas S."/>
        </authorList>
    </citation>
    <scope>NUCLEOTIDE SEQUENCE [LARGE SCALE GENOMIC DNA]</scope>
    <source>
        <strain evidence="6">ATCC 43595 / DSM 2588 / LMG 13176 / NBRC 15968 / NCIMB 11800 / UQM 2034</strain>
    </source>
</reference>
<dbReference type="KEGG" id="cpi:Cpin_4367"/>
<dbReference type="Gene3D" id="1.10.10.60">
    <property type="entry name" value="Homeodomain-like"/>
    <property type="match status" value="2"/>
</dbReference>
<evidence type="ECO:0000259" key="4">
    <source>
        <dbReference type="PROSITE" id="PS01124"/>
    </source>
</evidence>
<dbReference type="PROSITE" id="PS01124">
    <property type="entry name" value="HTH_ARAC_FAMILY_2"/>
    <property type="match status" value="1"/>
</dbReference>
<dbReference type="PANTHER" id="PTHR47504:SF5">
    <property type="entry name" value="RIGHT ORIGIN-BINDING PROTEIN"/>
    <property type="match status" value="1"/>
</dbReference>
<dbReference type="SUPFAM" id="SSF46689">
    <property type="entry name" value="Homeodomain-like"/>
    <property type="match status" value="2"/>
</dbReference>
<gene>
    <name evidence="5" type="ordered locus">Cpin_4367</name>
</gene>
<evidence type="ECO:0000256" key="2">
    <source>
        <dbReference type="ARBA" id="ARBA00023125"/>
    </source>
</evidence>
<dbReference type="PROSITE" id="PS00041">
    <property type="entry name" value="HTH_ARAC_FAMILY_1"/>
    <property type="match status" value="1"/>
</dbReference>
<dbReference type="OrthoDB" id="4480133at2"/>
<feature type="domain" description="HTH araC/xylS-type" evidence="4">
    <location>
        <begin position="182"/>
        <end position="280"/>
    </location>
</feature>
<dbReference type="EMBL" id="CP001699">
    <property type="protein sequence ID" value="ACU61814.1"/>
    <property type="molecule type" value="Genomic_DNA"/>
</dbReference>
<evidence type="ECO:0000313" key="6">
    <source>
        <dbReference type="Proteomes" id="UP000002215"/>
    </source>
</evidence>
<proteinExistence type="predicted"/>
<dbReference type="RefSeq" id="WP_012791982.1">
    <property type="nucleotide sequence ID" value="NC_013132.1"/>
</dbReference>
<dbReference type="InterPro" id="IPR050959">
    <property type="entry name" value="MarA-like"/>
</dbReference>
<dbReference type="GO" id="GO:0043565">
    <property type="term" value="F:sequence-specific DNA binding"/>
    <property type="evidence" value="ECO:0007669"/>
    <property type="project" value="InterPro"/>
</dbReference>
<dbReference type="InterPro" id="IPR054015">
    <property type="entry name" value="ExsA-like_N"/>
</dbReference>
<dbReference type="Pfam" id="PF12833">
    <property type="entry name" value="HTH_18"/>
    <property type="match status" value="1"/>
</dbReference>
<keyword evidence="1" id="KW-0805">Transcription regulation</keyword>
<sequence length="286" mass="32705">MQSKATIYTIKQALYNAVEIFTGRGIQHWSIECFCKGNCLAKDHLLLFVEAGQLDIQFGHTLYHVEKQQLVFVRKDTCFQYESCATPLSMIVFELKYDIIVGFVAMLNLRTRGEGTCLPLLTGDTSELLREYMSSLQLYFNQYPSLSASLTRMKLVELLICLSANDRSFFEQLLFVKESIRPDITRLVEENLTNAISLNQLARLAGRSVSSLRRDFISIYNMPPSRWIRQKKLERAKELLVNTDMTVTSICYTLGFESVAHFSRAFKSYFRYSPSGLREGASVATT</sequence>
<dbReference type="AlphaFoldDB" id="A0A979G6L4"/>
<dbReference type="InterPro" id="IPR018062">
    <property type="entry name" value="HTH_AraC-typ_CS"/>
</dbReference>
<dbReference type="InterPro" id="IPR018060">
    <property type="entry name" value="HTH_AraC"/>
</dbReference>
<organism evidence="5 6">
    <name type="scientific">Chitinophaga pinensis (strain ATCC 43595 / DSM 2588 / LMG 13176 / NBRC 15968 / NCIMB 11800 / UQM 2034)</name>
    <dbReference type="NCBI Taxonomy" id="485918"/>
    <lineage>
        <taxon>Bacteria</taxon>
        <taxon>Pseudomonadati</taxon>
        <taxon>Bacteroidota</taxon>
        <taxon>Chitinophagia</taxon>
        <taxon>Chitinophagales</taxon>
        <taxon>Chitinophagaceae</taxon>
        <taxon>Chitinophaga</taxon>
    </lineage>
</organism>
<dbReference type="PANTHER" id="PTHR47504">
    <property type="entry name" value="RIGHT ORIGIN-BINDING PROTEIN"/>
    <property type="match status" value="1"/>
</dbReference>
<keyword evidence="2" id="KW-0238">DNA-binding</keyword>
<dbReference type="Pfam" id="PF22200">
    <property type="entry name" value="ExsA_N"/>
    <property type="match status" value="1"/>
</dbReference>
<keyword evidence="3" id="KW-0804">Transcription</keyword>
<evidence type="ECO:0000313" key="5">
    <source>
        <dbReference type="EMBL" id="ACU61814.1"/>
    </source>
</evidence>
<name>A0A979G6L4_CHIPD</name>
<protein>
    <submittedName>
        <fullName evidence="5">Transcriptional regulator, AraC family</fullName>
    </submittedName>
</protein>
<evidence type="ECO:0000256" key="1">
    <source>
        <dbReference type="ARBA" id="ARBA00023015"/>
    </source>
</evidence>
<accession>A0A979G6L4</accession>
<dbReference type="GO" id="GO:0003700">
    <property type="term" value="F:DNA-binding transcription factor activity"/>
    <property type="evidence" value="ECO:0007669"/>
    <property type="project" value="InterPro"/>
</dbReference>
<evidence type="ECO:0000256" key="3">
    <source>
        <dbReference type="ARBA" id="ARBA00023163"/>
    </source>
</evidence>
<dbReference type="SMART" id="SM00342">
    <property type="entry name" value="HTH_ARAC"/>
    <property type="match status" value="1"/>
</dbReference>
<reference evidence="6" key="1">
    <citation type="submission" date="2009-08" db="EMBL/GenBank/DDBJ databases">
        <title>The complete genome of Chitinophaga pinensis DSM 2588.</title>
        <authorList>
            <consortium name="US DOE Joint Genome Institute (JGI-PGF)"/>
            <person name="Lucas S."/>
            <person name="Copeland A."/>
            <person name="Lapidus A."/>
            <person name="Glavina del Rio T."/>
            <person name="Dalin E."/>
            <person name="Tice H."/>
            <person name="Bruce D."/>
            <person name="Goodwin L."/>
            <person name="Pitluck S."/>
            <person name="Kyrpides N."/>
            <person name="Mavromatis K."/>
            <person name="Ivanova N."/>
            <person name="Mikhailova N."/>
            <person name="Sims D."/>
            <person name="Meinche L."/>
            <person name="Brettin T."/>
            <person name="Detter J.C."/>
            <person name="Han C."/>
            <person name="Larimer F."/>
            <person name="Land M."/>
            <person name="Hauser L."/>
            <person name="Markowitz V."/>
            <person name="Cheng J.-F."/>
            <person name="Hugenholtz P."/>
            <person name="Woyke T."/>
            <person name="Wu D."/>
            <person name="Spring S."/>
            <person name="Klenk H.-P."/>
            <person name="Eisen J.A."/>
        </authorList>
    </citation>
    <scope>NUCLEOTIDE SEQUENCE [LARGE SCALE GENOMIC DNA]</scope>
    <source>
        <strain evidence="6">ATCC 43595 / DSM 2588 / LMG 13176 / NBRC 15968 / NCIMB 11800 / UQM 2034</strain>
    </source>
</reference>
<dbReference type="Proteomes" id="UP000002215">
    <property type="component" value="Chromosome"/>
</dbReference>
<dbReference type="InterPro" id="IPR009057">
    <property type="entry name" value="Homeodomain-like_sf"/>
</dbReference>